<name>A0A9Q1GYA1_9CARY</name>
<evidence type="ECO:0000313" key="3">
    <source>
        <dbReference type="Proteomes" id="UP001153076"/>
    </source>
</evidence>
<organism evidence="2 3">
    <name type="scientific">Carnegiea gigantea</name>
    <dbReference type="NCBI Taxonomy" id="171969"/>
    <lineage>
        <taxon>Eukaryota</taxon>
        <taxon>Viridiplantae</taxon>
        <taxon>Streptophyta</taxon>
        <taxon>Embryophyta</taxon>
        <taxon>Tracheophyta</taxon>
        <taxon>Spermatophyta</taxon>
        <taxon>Magnoliopsida</taxon>
        <taxon>eudicotyledons</taxon>
        <taxon>Gunneridae</taxon>
        <taxon>Pentapetalae</taxon>
        <taxon>Caryophyllales</taxon>
        <taxon>Cactineae</taxon>
        <taxon>Cactaceae</taxon>
        <taxon>Cactoideae</taxon>
        <taxon>Echinocereeae</taxon>
        <taxon>Carnegiea</taxon>
    </lineage>
</organism>
<evidence type="ECO:0000313" key="2">
    <source>
        <dbReference type="EMBL" id="KAJ8427724.1"/>
    </source>
</evidence>
<gene>
    <name evidence="2" type="ORF">Cgig2_010242</name>
</gene>
<sequence>MLTSGRLSSSVALLVFSSDLLLFLGFLTLLRLVLRVVAFSVTAGEVSTSNPVAGDLPRLSRVVFSQICSSLSGFYLSEASTEVASTFCCNRWGSRRSHCHRRLFQSSESRLSSNFRFFPTQKRRLKCFRARFVTSLLRLISMRGGCKRFVAIKSKSFDLDIIGNVEDVLKISENGRGRRTSLLLPENVAPAPSDTGTWCCASTFATSGLLPKMWFYGKPECFLRSVPLGATIKSSRKVNEAIQELPFSELLFSKLMQMNRGKQRVVTELGLRASSLMSTQVSSRHNSAGNTRNRVRESKGSSNESRVSVCANCPPDALFQSETDSPSSDEAKSFDSAMFEAKICGQTFSNSSGSLARTPGDTGKSISPYAGKNIQETLIN</sequence>
<comment type="caution">
    <text evidence="2">The sequence shown here is derived from an EMBL/GenBank/DDBJ whole genome shotgun (WGS) entry which is preliminary data.</text>
</comment>
<reference evidence="2" key="1">
    <citation type="submission" date="2022-04" db="EMBL/GenBank/DDBJ databases">
        <title>Carnegiea gigantea Genome sequencing and assembly v2.</title>
        <authorList>
            <person name="Copetti D."/>
            <person name="Sanderson M.J."/>
            <person name="Burquez A."/>
            <person name="Wojciechowski M.F."/>
        </authorList>
    </citation>
    <scope>NUCLEOTIDE SEQUENCE</scope>
    <source>
        <strain evidence="2">SGP5-SGP5p</strain>
        <tissue evidence="2">Aerial part</tissue>
    </source>
</reference>
<accession>A0A9Q1GYA1</accession>
<protein>
    <submittedName>
        <fullName evidence="2">Uncharacterized protein</fullName>
    </submittedName>
</protein>
<keyword evidence="3" id="KW-1185">Reference proteome</keyword>
<dbReference type="EMBL" id="JAKOGI010001105">
    <property type="protein sequence ID" value="KAJ8427724.1"/>
    <property type="molecule type" value="Genomic_DNA"/>
</dbReference>
<feature type="region of interest" description="Disordered" evidence="1">
    <location>
        <begin position="350"/>
        <end position="369"/>
    </location>
</feature>
<dbReference type="Proteomes" id="UP001153076">
    <property type="component" value="Unassembled WGS sequence"/>
</dbReference>
<feature type="compositionally biased region" description="Polar residues" evidence="1">
    <location>
        <begin position="277"/>
        <end position="292"/>
    </location>
</feature>
<evidence type="ECO:0000256" key="1">
    <source>
        <dbReference type="SAM" id="MobiDB-lite"/>
    </source>
</evidence>
<feature type="region of interest" description="Disordered" evidence="1">
    <location>
        <begin position="277"/>
        <end position="308"/>
    </location>
</feature>
<proteinExistence type="predicted"/>
<dbReference type="AlphaFoldDB" id="A0A9Q1GYA1"/>